<dbReference type="GO" id="GO:0003677">
    <property type="term" value="F:DNA binding"/>
    <property type="evidence" value="ECO:0007669"/>
    <property type="project" value="UniProtKB-UniRule"/>
</dbReference>
<dbReference type="PANTHER" id="PTHR30349:SF64">
    <property type="entry name" value="PROPHAGE INTEGRASE INTD-RELATED"/>
    <property type="match status" value="1"/>
</dbReference>
<dbReference type="GO" id="GO:0015074">
    <property type="term" value="P:DNA integration"/>
    <property type="evidence" value="ECO:0007669"/>
    <property type="project" value="InterPro"/>
</dbReference>
<protein>
    <submittedName>
        <fullName evidence="7">Integrase</fullName>
    </submittedName>
</protein>
<evidence type="ECO:0000256" key="4">
    <source>
        <dbReference type="PROSITE-ProRule" id="PRU01248"/>
    </source>
</evidence>
<comment type="similarity">
    <text evidence="1">Belongs to the 'phage' integrase family.</text>
</comment>
<comment type="caution">
    <text evidence="7">The sequence shown here is derived from an EMBL/GenBank/DDBJ whole genome shotgun (WGS) entry which is preliminary data.</text>
</comment>
<dbReference type="PROSITE" id="PS51898">
    <property type="entry name" value="TYR_RECOMBINASE"/>
    <property type="match status" value="1"/>
</dbReference>
<dbReference type="SUPFAM" id="SSF56349">
    <property type="entry name" value="DNA breaking-rejoining enzymes"/>
    <property type="match status" value="1"/>
</dbReference>
<proteinExistence type="inferred from homology"/>
<dbReference type="CDD" id="cd01189">
    <property type="entry name" value="INT_ICEBs1_C_like"/>
    <property type="match status" value="1"/>
</dbReference>
<dbReference type="GO" id="GO:0006310">
    <property type="term" value="P:DNA recombination"/>
    <property type="evidence" value="ECO:0007669"/>
    <property type="project" value="UniProtKB-KW"/>
</dbReference>
<evidence type="ECO:0000313" key="8">
    <source>
        <dbReference type="Proteomes" id="UP001189143"/>
    </source>
</evidence>
<dbReference type="Pfam" id="PF00589">
    <property type="entry name" value="Phage_integrase"/>
    <property type="match status" value="1"/>
</dbReference>
<reference evidence="7" key="1">
    <citation type="submission" date="2022-10" db="EMBL/GenBank/DDBJ databases">
        <authorList>
            <person name="Aires J."/>
            <person name="Mesa V."/>
        </authorList>
    </citation>
    <scope>NUCLEOTIDE SEQUENCE</scope>
    <source>
        <strain evidence="7">Clostridium neonatale JD116</strain>
    </source>
</reference>
<accession>A0AAD1YES6</accession>
<dbReference type="Pfam" id="PF13102">
    <property type="entry name" value="Phage_int_SAM_5"/>
    <property type="match status" value="1"/>
</dbReference>
<dbReference type="InterPro" id="IPR050090">
    <property type="entry name" value="Tyrosine_recombinase_XerCD"/>
</dbReference>
<dbReference type="PANTHER" id="PTHR30349">
    <property type="entry name" value="PHAGE INTEGRASE-RELATED"/>
    <property type="match status" value="1"/>
</dbReference>
<feature type="domain" description="Tyr recombinase" evidence="5">
    <location>
        <begin position="176"/>
        <end position="364"/>
    </location>
</feature>
<dbReference type="Gene3D" id="1.10.443.10">
    <property type="entry name" value="Intergrase catalytic core"/>
    <property type="match status" value="1"/>
</dbReference>
<dbReference type="InterPro" id="IPR011010">
    <property type="entry name" value="DNA_brk_join_enz"/>
</dbReference>
<keyword evidence="2 4" id="KW-0238">DNA-binding</keyword>
<dbReference type="AlphaFoldDB" id="A0AAD1YES6"/>
<dbReference type="Gene3D" id="1.10.150.130">
    <property type="match status" value="1"/>
</dbReference>
<dbReference type="Proteomes" id="UP001189143">
    <property type="component" value="Unassembled WGS sequence"/>
</dbReference>
<name>A0AAD1YES6_9CLOT</name>
<dbReference type="InterPro" id="IPR025269">
    <property type="entry name" value="SAM-like_dom"/>
</dbReference>
<organism evidence="7 8">
    <name type="scientific">Clostridium neonatale</name>
    <dbReference type="NCBI Taxonomy" id="137838"/>
    <lineage>
        <taxon>Bacteria</taxon>
        <taxon>Bacillati</taxon>
        <taxon>Bacillota</taxon>
        <taxon>Clostridia</taxon>
        <taxon>Eubacteriales</taxon>
        <taxon>Clostridiaceae</taxon>
        <taxon>Clostridium</taxon>
    </lineage>
</organism>
<evidence type="ECO:0000313" key="7">
    <source>
        <dbReference type="EMBL" id="CAI3557367.1"/>
    </source>
</evidence>
<evidence type="ECO:0000256" key="3">
    <source>
        <dbReference type="ARBA" id="ARBA00023172"/>
    </source>
</evidence>
<dbReference type="InterPro" id="IPR010998">
    <property type="entry name" value="Integrase_recombinase_N"/>
</dbReference>
<gene>
    <name evidence="7" type="ORF">CNEO2_10015</name>
</gene>
<dbReference type="InterPro" id="IPR044068">
    <property type="entry name" value="CB"/>
</dbReference>
<evidence type="ECO:0000256" key="2">
    <source>
        <dbReference type="ARBA" id="ARBA00023125"/>
    </source>
</evidence>
<dbReference type="InterPro" id="IPR013762">
    <property type="entry name" value="Integrase-like_cat_sf"/>
</dbReference>
<keyword evidence="3" id="KW-0233">DNA recombination</keyword>
<dbReference type="RefSeq" id="WP_316371523.1">
    <property type="nucleotide sequence ID" value="NZ_CAMRXC010000240.1"/>
</dbReference>
<feature type="domain" description="Core-binding (CB)" evidence="6">
    <location>
        <begin position="73"/>
        <end position="153"/>
    </location>
</feature>
<dbReference type="EMBL" id="CAMTCP010000111">
    <property type="protein sequence ID" value="CAI3557367.1"/>
    <property type="molecule type" value="Genomic_DNA"/>
</dbReference>
<sequence>MDLEYNIILREKDGGLQTIVSYKDNSGKWKQKSKQGFPNTRDGKRDAKLQADKIVQELKQKLDNNLNADLEHITLGQFIDMYLEHKALYSTLKTIEIYKVSLKAFETLYELEISKIKTLHIQRCIDNLTKRGLKEISIKNYLAKLSTVFNSAVNDYNIISKSPINKIIIKKDKERNEKKALTDVEFDNLVKAFENSIYNNYVPVILLAGTCGLRIGEICGLTWNDIDFKNKTLSVNKQWKVINREPRTEFGFGELKSTNSNRVVPIPTKTLQVLKDLKKNAPINFQNRIISNRSTDGIDCFLNKKFKDLGFDITIHELRHTYATKLISNGVDFKTAAKLLGHTIEQTMKTYSHVNDDMLKKATETIYKIF</sequence>
<evidence type="ECO:0000256" key="1">
    <source>
        <dbReference type="ARBA" id="ARBA00008857"/>
    </source>
</evidence>
<evidence type="ECO:0000259" key="6">
    <source>
        <dbReference type="PROSITE" id="PS51900"/>
    </source>
</evidence>
<dbReference type="InterPro" id="IPR002104">
    <property type="entry name" value="Integrase_catalytic"/>
</dbReference>
<dbReference type="PROSITE" id="PS51900">
    <property type="entry name" value="CB"/>
    <property type="match status" value="1"/>
</dbReference>
<evidence type="ECO:0000259" key="5">
    <source>
        <dbReference type="PROSITE" id="PS51898"/>
    </source>
</evidence>